<feature type="domain" description="Zn(2)-C6 fungal-type" evidence="7">
    <location>
        <begin position="27"/>
        <end position="56"/>
    </location>
</feature>
<dbReference type="GO" id="GO:0008270">
    <property type="term" value="F:zinc ion binding"/>
    <property type="evidence" value="ECO:0007669"/>
    <property type="project" value="InterPro"/>
</dbReference>
<evidence type="ECO:0000256" key="5">
    <source>
        <dbReference type="ARBA" id="ARBA00023242"/>
    </source>
</evidence>
<name>A0A428TJM7_9HYPO</name>
<comment type="subcellular location">
    <subcellularLocation>
        <location evidence="1">Nucleus</location>
    </subcellularLocation>
</comment>
<evidence type="ECO:0000256" key="1">
    <source>
        <dbReference type="ARBA" id="ARBA00004123"/>
    </source>
</evidence>
<keyword evidence="9" id="KW-1185">Reference proteome</keyword>
<keyword evidence="4" id="KW-0804">Transcription</keyword>
<dbReference type="EMBL" id="NKCK01000077">
    <property type="protein sequence ID" value="RSM02211.1"/>
    <property type="molecule type" value="Genomic_DNA"/>
</dbReference>
<evidence type="ECO:0000313" key="8">
    <source>
        <dbReference type="EMBL" id="RSM02211.1"/>
    </source>
</evidence>
<dbReference type="PANTHER" id="PTHR47540">
    <property type="entry name" value="THIAMINE REPRESSIBLE GENES REGULATORY PROTEIN THI5"/>
    <property type="match status" value="1"/>
</dbReference>
<dbReference type="PROSITE" id="PS50048">
    <property type="entry name" value="ZN2_CY6_FUNGAL_2"/>
    <property type="match status" value="1"/>
</dbReference>
<evidence type="ECO:0000256" key="4">
    <source>
        <dbReference type="ARBA" id="ARBA00023163"/>
    </source>
</evidence>
<dbReference type="GO" id="GO:0043565">
    <property type="term" value="F:sequence-specific DNA binding"/>
    <property type="evidence" value="ECO:0007669"/>
    <property type="project" value="TreeGrafter"/>
</dbReference>
<gene>
    <name evidence="8" type="ORF">CEP52_008103</name>
</gene>
<feature type="region of interest" description="Disordered" evidence="6">
    <location>
        <begin position="1"/>
        <end position="23"/>
    </location>
</feature>
<evidence type="ECO:0000313" key="9">
    <source>
        <dbReference type="Proteomes" id="UP000287144"/>
    </source>
</evidence>
<evidence type="ECO:0000256" key="6">
    <source>
        <dbReference type="SAM" id="MobiDB-lite"/>
    </source>
</evidence>
<organism evidence="8 9">
    <name type="scientific">Fusarium oligoseptatum</name>
    <dbReference type="NCBI Taxonomy" id="2604345"/>
    <lineage>
        <taxon>Eukaryota</taxon>
        <taxon>Fungi</taxon>
        <taxon>Dikarya</taxon>
        <taxon>Ascomycota</taxon>
        <taxon>Pezizomycotina</taxon>
        <taxon>Sordariomycetes</taxon>
        <taxon>Hypocreomycetidae</taxon>
        <taxon>Hypocreales</taxon>
        <taxon>Nectriaceae</taxon>
        <taxon>Fusarium</taxon>
        <taxon>Fusarium solani species complex</taxon>
    </lineage>
</organism>
<dbReference type="PROSITE" id="PS00463">
    <property type="entry name" value="ZN2_CY6_FUNGAL_1"/>
    <property type="match status" value="1"/>
</dbReference>
<sequence length="246" mass="27418">MDNQQQSLQKHRQRREAERERKRALRACDGCRRQKEKCDGGVPCRRCTRLHRQCEFLGPTARDADGGDGSARNRSGASNAELLQRIAHMEKIITHYAGNIPLDPESIKAMAEAVDNKNPDIAQVHRQVPVVGSPGSDYLGVDDENYTVQPLDNNTTHYSGEFSHWNFFDANKTVDRAVCARPPRCTGYSQLQGVLPSRGAPVCYQHSNISLSATASIRCRLSSPGLLQACRNQLFLRRKSVACRAT</sequence>
<dbReference type="AlphaFoldDB" id="A0A428TJM7"/>
<dbReference type="SUPFAM" id="SSF57701">
    <property type="entry name" value="Zn2/Cys6 DNA-binding domain"/>
    <property type="match status" value="1"/>
</dbReference>
<dbReference type="PANTHER" id="PTHR47540:SF2">
    <property type="entry name" value="ZN(II)2CYS6 TRANSCRIPTION FACTOR (EUROFUNG)"/>
    <property type="match status" value="1"/>
</dbReference>
<reference evidence="8 9" key="1">
    <citation type="submission" date="2017-06" db="EMBL/GenBank/DDBJ databases">
        <title>Comparative genomic analysis of Ambrosia Fusariam Clade fungi.</title>
        <authorList>
            <person name="Stajich J.E."/>
            <person name="Carrillo J."/>
            <person name="Kijimoto T."/>
            <person name="Eskalen A."/>
            <person name="O'Donnell K."/>
            <person name="Kasson M."/>
        </authorList>
    </citation>
    <scope>NUCLEOTIDE SEQUENCE [LARGE SCALE GENOMIC DNA]</scope>
    <source>
        <strain evidence="8 9">NRRL62579</strain>
    </source>
</reference>
<dbReference type="InterPro" id="IPR051711">
    <property type="entry name" value="Stress_Response_Reg"/>
</dbReference>
<accession>A0A428TJM7</accession>
<keyword evidence="2" id="KW-0805">Transcription regulation</keyword>
<protein>
    <recommendedName>
        <fullName evidence="7">Zn(2)-C6 fungal-type domain-containing protein</fullName>
    </recommendedName>
</protein>
<dbReference type="InterPro" id="IPR036864">
    <property type="entry name" value="Zn2-C6_fun-type_DNA-bd_sf"/>
</dbReference>
<evidence type="ECO:0000256" key="3">
    <source>
        <dbReference type="ARBA" id="ARBA00023125"/>
    </source>
</evidence>
<dbReference type="InterPro" id="IPR001138">
    <property type="entry name" value="Zn2Cys6_DnaBD"/>
</dbReference>
<dbReference type="Proteomes" id="UP000287144">
    <property type="component" value="Unassembled WGS sequence"/>
</dbReference>
<dbReference type="Gene3D" id="4.10.240.10">
    <property type="entry name" value="Zn(2)-C6 fungal-type DNA-binding domain"/>
    <property type="match status" value="1"/>
</dbReference>
<keyword evidence="5" id="KW-0539">Nucleus</keyword>
<dbReference type="STRING" id="1325735.A0A428TJM7"/>
<dbReference type="GO" id="GO:0000981">
    <property type="term" value="F:DNA-binding transcription factor activity, RNA polymerase II-specific"/>
    <property type="evidence" value="ECO:0007669"/>
    <property type="project" value="InterPro"/>
</dbReference>
<dbReference type="GO" id="GO:0005634">
    <property type="term" value="C:nucleus"/>
    <property type="evidence" value="ECO:0007669"/>
    <property type="project" value="UniProtKB-SubCell"/>
</dbReference>
<comment type="caution">
    <text evidence="8">The sequence shown here is derived from an EMBL/GenBank/DDBJ whole genome shotgun (WGS) entry which is preliminary data.</text>
</comment>
<evidence type="ECO:0000259" key="7">
    <source>
        <dbReference type="PROSITE" id="PS50048"/>
    </source>
</evidence>
<dbReference type="GO" id="GO:0045944">
    <property type="term" value="P:positive regulation of transcription by RNA polymerase II"/>
    <property type="evidence" value="ECO:0007669"/>
    <property type="project" value="TreeGrafter"/>
</dbReference>
<dbReference type="CDD" id="cd00067">
    <property type="entry name" value="GAL4"/>
    <property type="match status" value="1"/>
</dbReference>
<dbReference type="Pfam" id="PF00172">
    <property type="entry name" value="Zn_clus"/>
    <property type="match status" value="1"/>
</dbReference>
<evidence type="ECO:0000256" key="2">
    <source>
        <dbReference type="ARBA" id="ARBA00023015"/>
    </source>
</evidence>
<dbReference type="SMART" id="SM00066">
    <property type="entry name" value="GAL4"/>
    <property type="match status" value="1"/>
</dbReference>
<keyword evidence="3" id="KW-0238">DNA-binding</keyword>
<proteinExistence type="predicted"/>